<keyword evidence="3" id="KW-1185">Reference proteome</keyword>
<feature type="compositionally biased region" description="Basic and acidic residues" evidence="1">
    <location>
        <begin position="28"/>
        <end position="42"/>
    </location>
</feature>
<evidence type="ECO:0000313" key="3">
    <source>
        <dbReference type="Proteomes" id="UP001066276"/>
    </source>
</evidence>
<reference evidence="2" key="1">
    <citation type="journal article" date="2022" name="bioRxiv">
        <title>Sequencing and chromosome-scale assembly of the giantPleurodeles waltlgenome.</title>
        <authorList>
            <person name="Brown T."/>
            <person name="Elewa A."/>
            <person name="Iarovenko S."/>
            <person name="Subramanian E."/>
            <person name="Araus A.J."/>
            <person name="Petzold A."/>
            <person name="Susuki M."/>
            <person name="Suzuki K.-i.T."/>
            <person name="Hayashi T."/>
            <person name="Toyoda A."/>
            <person name="Oliveira C."/>
            <person name="Osipova E."/>
            <person name="Leigh N.D."/>
            <person name="Simon A."/>
            <person name="Yun M.H."/>
        </authorList>
    </citation>
    <scope>NUCLEOTIDE SEQUENCE</scope>
    <source>
        <strain evidence="2">20211129_DDA</strain>
        <tissue evidence="2">Liver</tissue>
    </source>
</reference>
<protein>
    <submittedName>
        <fullName evidence="2">Uncharacterized protein</fullName>
    </submittedName>
</protein>
<organism evidence="2 3">
    <name type="scientific">Pleurodeles waltl</name>
    <name type="common">Iberian ribbed newt</name>
    <dbReference type="NCBI Taxonomy" id="8319"/>
    <lineage>
        <taxon>Eukaryota</taxon>
        <taxon>Metazoa</taxon>
        <taxon>Chordata</taxon>
        <taxon>Craniata</taxon>
        <taxon>Vertebrata</taxon>
        <taxon>Euteleostomi</taxon>
        <taxon>Amphibia</taxon>
        <taxon>Batrachia</taxon>
        <taxon>Caudata</taxon>
        <taxon>Salamandroidea</taxon>
        <taxon>Salamandridae</taxon>
        <taxon>Pleurodelinae</taxon>
        <taxon>Pleurodeles</taxon>
    </lineage>
</organism>
<evidence type="ECO:0000313" key="2">
    <source>
        <dbReference type="EMBL" id="KAJ1143695.1"/>
    </source>
</evidence>
<comment type="caution">
    <text evidence="2">The sequence shown here is derived from an EMBL/GenBank/DDBJ whole genome shotgun (WGS) entry which is preliminary data.</text>
</comment>
<name>A0AAV7QWZ5_PLEWA</name>
<proteinExistence type="predicted"/>
<feature type="region of interest" description="Disordered" evidence="1">
    <location>
        <begin position="1"/>
        <end position="147"/>
    </location>
</feature>
<feature type="compositionally biased region" description="Polar residues" evidence="1">
    <location>
        <begin position="65"/>
        <end position="76"/>
    </location>
</feature>
<gene>
    <name evidence="2" type="ORF">NDU88_010000</name>
</gene>
<dbReference type="AlphaFoldDB" id="A0AAV7QWZ5"/>
<dbReference type="EMBL" id="JANPWB010000010">
    <property type="protein sequence ID" value="KAJ1143695.1"/>
    <property type="molecule type" value="Genomic_DNA"/>
</dbReference>
<dbReference type="Proteomes" id="UP001066276">
    <property type="component" value="Chromosome 6"/>
</dbReference>
<feature type="compositionally biased region" description="Basic residues" evidence="1">
    <location>
        <begin position="86"/>
        <end position="101"/>
    </location>
</feature>
<sequence length="147" mass="15443">MRCLPAGPAPLRRVSGIRGPLRETPSNGRERPARSEAGRNTHPEPIAGVIKRRRGGAGEPRPESTAGQASTESSAPLSPRLSIRGSGRRLRSPRAHLRSQRAWRAAGARPLDAPPPPGPGQQSDPAQTSPASLPGGSARSPLHFCPD</sequence>
<evidence type="ECO:0000256" key="1">
    <source>
        <dbReference type="SAM" id="MobiDB-lite"/>
    </source>
</evidence>
<accession>A0AAV7QWZ5</accession>